<dbReference type="Pfam" id="PF10677">
    <property type="entry name" value="DUF2490"/>
    <property type="match status" value="1"/>
</dbReference>
<keyword evidence="3" id="KW-1185">Reference proteome</keyword>
<protein>
    <recommendedName>
        <fullName evidence="4">DUF2490 domain-containing protein</fullName>
    </recommendedName>
</protein>
<dbReference type="STRING" id="1121955.SAMN02745146_1828"/>
<dbReference type="EMBL" id="FQYN01000003">
    <property type="protein sequence ID" value="SHI89352.1"/>
    <property type="molecule type" value="Genomic_DNA"/>
</dbReference>
<proteinExistence type="predicted"/>
<dbReference type="OrthoDB" id="1118734at2"/>
<name>A0A1M6EVA9_9BACT</name>
<dbReference type="Proteomes" id="UP000184418">
    <property type="component" value="Unassembled WGS sequence"/>
</dbReference>
<feature type="chain" id="PRO_5012545164" description="DUF2490 domain-containing protein" evidence="1">
    <location>
        <begin position="23"/>
        <end position="260"/>
    </location>
</feature>
<evidence type="ECO:0000313" key="3">
    <source>
        <dbReference type="Proteomes" id="UP000184418"/>
    </source>
</evidence>
<feature type="signal peptide" evidence="1">
    <location>
        <begin position="1"/>
        <end position="22"/>
    </location>
</feature>
<gene>
    <name evidence="2" type="ORF">SAMN02745146_1828</name>
</gene>
<evidence type="ECO:0008006" key="4">
    <source>
        <dbReference type="Google" id="ProtNLM"/>
    </source>
</evidence>
<dbReference type="RefSeq" id="WP_073108007.1">
    <property type="nucleotide sequence ID" value="NZ_FQYN01000003.1"/>
</dbReference>
<evidence type="ECO:0000256" key="1">
    <source>
        <dbReference type="SAM" id="SignalP"/>
    </source>
</evidence>
<evidence type="ECO:0000313" key="2">
    <source>
        <dbReference type="EMBL" id="SHI89352.1"/>
    </source>
</evidence>
<dbReference type="InterPro" id="IPR019619">
    <property type="entry name" value="DUF2490"/>
</dbReference>
<organism evidence="2 3">
    <name type="scientific">Hymenobacter daecheongensis DSM 21074</name>
    <dbReference type="NCBI Taxonomy" id="1121955"/>
    <lineage>
        <taxon>Bacteria</taxon>
        <taxon>Pseudomonadati</taxon>
        <taxon>Bacteroidota</taxon>
        <taxon>Cytophagia</taxon>
        <taxon>Cytophagales</taxon>
        <taxon>Hymenobacteraceae</taxon>
        <taxon>Hymenobacter</taxon>
    </lineage>
</organism>
<reference evidence="2 3" key="1">
    <citation type="submission" date="2016-11" db="EMBL/GenBank/DDBJ databases">
        <authorList>
            <person name="Jaros S."/>
            <person name="Januszkiewicz K."/>
            <person name="Wedrychowicz H."/>
        </authorList>
    </citation>
    <scope>NUCLEOTIDE SEQUENCE [LARGE SCALE GENOMIC DNA]</scope>
    <source>
        <strain evidence="2 3">DSM 21074</strain>
    </source>
</reference>
<accession>A0A1M6EVA9</accession>
<keyword evidence="1" id="KW-0732">Signal</keyword>
<dbReference type="AlphaFoldDB" id="A0A1M6EVA9"/>
<sequence length="260" mass="29913">MCRPLAFFAFALLLCPAAPALAQQPAQPWGSWLIGTVQLPGTSERRWGGFAEAQVRTNRVLRQYFYHELKAGLSYDLDKNFTVLLGGGRYATSDYRALDAGPLNVERRLWQQLVLSQYMSRLRVEHRYRVEQRWFRHRPDSSSFRGRLRYRLNAFLPLNHPTISNNTVFLSVYDELFINPTGPLLERNRLYVGVGYQFNARLTLQTGWLHQANYSQRPLPAAQIGPQNAPRKSNVVLSMVYRLNTHKATAAPEHLPTQQD</sequence>